<gene>
    <name evidence="3" type="ORF">BCR44DRAFT_30864</name>
</gene>
<reference evidence="3 4" key="1">
    <citation type="submission" date="2016-07" db="EMBL/GenBank/DDBJ databases">
        <title>Pervasive Adenine N6-methylation of Active Genes in Fungi.</title>
        <authorList>
            <consortium name="DOE Joint Genome Institute"/>
            <person name="Mondo S.J."/>
            <person name="Dannebaum R.O."/>
            <person name="Kuo R.C."/>
            <person name="Labutti K."/>
            <person name="Haridas S."/>
            <person name="Kuo A."/>
            <person name="Salamov A."/>
            <person name="Ahrendt S.R."/>
            <person name="Lipzen A."/>
            <person name="Sullivan W."/>
            <person name="Andreopoulos W.B."/>
            <person name="Clum A."/>
            <person name="Lindquist E."/>
            <person name="Daum C."/>
            <person name="Ramamoorthy G.K."/>
            <person name="Gryganskyi A."/>
            <person name="Culley D."/>
            <person name="Magnuson J.K."/>
            <person name="James T.Y."/>
            <person name="O'Malley M.A."/>
            <person name="Stajich J.E."/>
            <person name="Spatafora J.W."/>
            <person name="Visel A."/>
            <person name="Grigoriev I.V."/>
        </authorList>
    </citation>
    <scope>NUCLEOTIDE SEQUENCE [LARGE SCALE GENOMIC DNA]</scope>
    <source>
        <strain evidence="3 4">PL171</strain>
    </source>
</reference>
<keyword evidence="2" id="KW-0732">Signal</keyword>
<accession>A0A1Y2HG15</accession>
<dbReference type="EMBL" id="MCFL01000035">
    <property type="protein sequence ID" value="ORZ33538.1"/>
    <property type="molecule type" value="Genomic_DNA"/>
</dbReference>
<protein>
    <submittedName>
        <fullName evidence="3">Uncharacterized protein</fullName>
    </submittedName>
</protein>
<evidence type="ECO:0000313" key="4">
    <source>
        <dbReference type="Proteomes" id="UP000193411"/>
    </source>
</evidence>
<proteinExistence type="predicted"/>
<evidence type="ECO:0000256" key="1">
    <source>
        <dbReference type="SAM" id="MobiDB-lite"/>
    </source>
</evidence>
<organism evidence="3 4">
    <name type="scientific">Catenaria anguillulae PL171</name>
    <dbReference type="NCBI Taxonomy" id="765915"/>
    <lineage>
        <taxon>Eukaryota</taxon>
        <taxon>Fungi</taxon>
        <taxon>Fungi incertae sedis</taxon>
        <taxon>Blastocladiomycota</taxon>
        <taxon>Blastocladiomycetes</taxon>
        <taxon>Blastocladiales</taxon>
        <taxon>Catenariaceae</taxon>
        <taxon>Catenaria</taxon>
    </lineage>
</organism>
<dbReference type="AlphaFoldDB" id="A0A1Y2HG15"/>
<comment type="caution">
    <text evidence="3">The sequence shown here is derived from an EMBL/GenBank/DDBJ whole genome shotgun (WGS) entry which is preliminary data.</text>
</comment>
<evidence type="ECO:0000313" key="3">
    <source>
        <dbReference type="EMBL" id="ORZ33538.1"/>
    </source>
</evidence>
<evidence type="ECO:0000256" key="2">
    <source>
        <dbReference type="SAM" id="SignalP"/>
    </source>
</evidence>
<keyword evidence="4" id="KW-1185">Reference proteome</keyword>
<sequence>MSQSFRLLLSLAVAALLLAVHGAPQQPSQIPARTAKCQEFLDSIGKDPKCFGPVTAVLDEFGKLDMETGAKALPTYYRRFLDAYCKRECNKPHEDLVNAAIANCEEIANAWRFIDFTSSAGKDAQQARVDWGRSYQLAVRDMMCMRDPTDPSKMCSPDLLDTGRKYQVFNNSVFPPPSEPIAVMYGRDANYMFQAWKESLMQPKPENLTVVPPEAFCTPCRAAGLTQAYLHWMQEFTPYTNSSGSQGWPTVAEQKKVWEEQSSKMNKYCELHNIKNPTKVAVFRTDAKVTVGLPANESSVTESPSKGVPAGGDSGNKKPDGSSGAAMVRVGAVAMSVTLISCFALL</sequence>
<feature type="chain" id="PRO_5012237570" evidence="2">
    <location>
        <begin position="23"/>
        <end position="346"/>
    </location>
</feature>
<feature type="signal peptide" evidence="2">
    <location>
        <begin position="1"/>
        <end position="22"/>
    </location>
</feature>
<feature type="region of interest" description="Disordered" evidence="1">
    <location>
        <begin position="294"/>
        <end position="324"/>
    </location>
</feature>
<dbReference type="Proteomes" id="UP000193411">
    <property type="component" value="Unassembled WGS sequence"/>
</dbReference>
<name>A0A1Y2HG15_9FUNG</name>